<comment type="caution">
    <text evidence="8">The sequence shown here is derived from an EMBL/GenBank/DDBJ whole genome shotgun (WGS) entry which is preliminary data.</text>
</comment>
<keyword evidence="2 5" id="KW-0732">Signal</keyword>
<gene>
    <name evidence="8" type="ORF">M9Y10_035632</name>
</gene>
<evidence type="ECO:0000313" key="8">
    <source>
        <dbReference type="EMBL" id="KAK8838212.1"/>
    </source>
</evidence>
<feature type="transmembrane region" description="Helical" evidence="4">
    <location>
        <begin position="794"/>
        <end position="821"/>
    </location>
</feature>
<proteinExistence type="inferred from homology"/>
<dbReference type="PANTHER" id="PTHR11575:SF24">
    <property type="entry name" value="5'-NUCLEOTIDASE"/>
    <property type="match status" value="1"/>
</dbReference>
<evidence type="ECO:0000259" key="6">
    <source>
        <dbReference type="Pfam" id="PF00149"/>
    </source>
</evidence>
<dbReference type="InterPro" id="IPR036907">
    <property type="entry name" value="5'-Nucleotdase_C_sf"/>
</dbReference>
<evidence type="ECO:0000256" key="5">
    <source>
        <dbReference type="SAM" id="SignalP"/>
    </source>
</evidence>
<evidence type="ECO:0000256" key="2">
    <source>
        <dbReference type="ARBA" id="ARBA00022729"/>
    </source>
</evidence>
<keyword evidence="9" id="KW-1185">Reference proteome</keyword>
<keyword evidence="4" id="KW-0812">Transmembrane</keyword>
<evidence type="ECO:0000256" key="1">
    <source>
        <dbReference type="ARBA" id="ARBA00006654"/>
    </source>
</evidence>
<organism evidence="8 9">
    <name type="scientific">Tritrichomonas musculus</name>
    <dbReference type="NCBI Taxonomy" id="1915356"/>
    <lineage>
        <taxon>Eukaryota</taxon>
        <taxon>Metamonada</taxon>
        <taxon>Parabasalia</taxon>
        <taxon>Tritrichomonadida</taxon>
        <taxon>Tritrichomonadidae</taxon>
        <taxon>Tritrichomonas</taxon>
    </lineage>
</organism>
<reference evidence="8 9" key="1">
    <citation type="submission" date="2024-04" db="EMBL/GenBank/DDBJ databases">
        <title>Tritrichomonas musculus Genome.</title>
        <authorList>
            <person name="Alves-Ferreira E."/>
            <person name="Grigg M."/>
            <person name="Lorenzi H."/>
            <person name="Galac M."/>
        </authorList>
    </citation>
    <scope>NUCLEOTIDE SEQUENCE [LARGE SCALE GENOMIC DNA]</scope>
    <source>
        <strain evidence="8 9">EAF2021</strain>
    </source>
</reference>
<evidence type="ECO:0000259" key="7">
    <source>
        <dbReference type="Pfam" id="PF02872"/>
    </source>
</evidence>
<dbReference type="CDD" id="cd00845">
    <property type="entry name" value="MPP_UshA_N_like"/>
    <property type="match status" value="1"/>
</dbReference>
<feature type="region of interest" description="Disordered" evidence="3">
    <location>
        <begin position="828"/>
        <end position="851"/>
    </location>
</feature>
<feature type="signal peptide" evidence="5">
    <location>
        <begin position="1"/>
        <end position="23"/>
    </location>
</feature>
<accession>A0ABR2GXC3</accession>
<dbReference type="Gene3D" id="3.60.21.10">
    <property type="match status" value="1"/>
</dbReference>
<protein>
    <recommendedName>
        <fullName evidence="10">5'-nucleotidase</fullName>
    </recommendedName>
</protein>
<feature type="chain" id="PRO_5045201268" description="5'-nucleotidase" evidence="5">
    <location>
        <begin position="24"/>
        <end position="851"/>
    </location>
</feature>
<evidence type="ECO:0000256" key="3">
    <source>
        <dbReference type="SAM" id="MobiDB-lite"/>
    </source>
</evidence>
<evidence type="ECO:0000256" key="4">
    <source>
        <dbReference type="SAM" id="Phobius"/>
    </source>
</evidence>
<keyword evidence="4" id="KW-0472">Membrane</keyword>
<dbReference type="InterPro" id="IPR029052">
    <property type="entry name" value="Metallo-depent_PP-like"/>
</dbReference>
<dbReference type="EMBL" id="JAPFFF010000056">
    <property type="protein sequence ID" value="KAK8838212.1"/>
    <property type="molecule type" value="Genomic_DNA"/>
</dbReference>
<dbReference type="Pfam" id="PF00149">
    <property type="entry name" value="Metallophos"/>
    <property type="match status" value="1"/>
</dbReference>
<dbReference type="Proteomes" id="UP001470230">
    <property type="component" value="Unassembled WGS sequence"/>
</dbReference>
<comment type="similarity">
    <text evidence="1">Belongs to the 5'-nucleotidase family.</text>
</comment>
<dbReference type="Pfam" id="PF02872">
    <property type="entry name" value="5_nucleotid_C"/>
    <property type="match status" value="1"/>
</dbReference>
<evidence type="ECO:0008006" key="10">
    <source>
        <dbReference type="Google" id="ProtNLM"/>
    </source>
</evidence>
<evidence type="ECO:0000313" key="9">
    <source>
        <dbReference type="Proteomes" id="UP001470230"/>
    </source>
</evidence>
<dbReference type="Gene3D" id="3.90.780.10">
    <property type="entry name" value="5'-Nucleotidase, C-terminal domain"/>
    <property type="match status" value="1"/>
</dbReference>
<name>A0ABR2GXC3_9EUKA</name>
<sequence length="851" mass="94977">MISILIALCLRLSEFCISPNSHTSPVYIDNFDIPFESCEISDFQNIEIKTTYSAIKNYNHRTLRLDNQLKFTINDVTSGDILTKLDIIDSIVTLNIHPNTPSSTIDGDIRINKINGAQLIINNGSFKMNPQKLIRFIHTNDIHCAYIEDPNSSTIGLSKFVSYVNFQKKNAKENGYSVFSVDCGDFNQGLPLCNVNNGSVGHEALKLAKYDAFTLGNHEWDYGHHNMYVRYSDYLKNKNPLVVSNIVDSSSNEKMEFTPYIIKEINAFGTDENTDNDDFKLKVGILGMITPYTNVTTNPLEVKDVFFDPDIVSVSKKYVKILRENEKCDVVVLICHLGYESLELTSNMLAESFDGIDVIIDGHSHTTLKEGAVRLNNDYTTLIAQTGSSLKNIGVVDIVVDSITKKVVGKRAKLLNYSDIISMNIEDNKEMSDFLYQKEKEVEEFTKVVIGKTLIDLECVREIIRKNGQSKMAYLTTTAFLNTATEADFAIANSGGIRSSIKKGDVTWGDVVSVLPFGNQLVVLNISGSQLHYLLRYGTRLYNKEEFGGFPTFSGISFTLNLDLEWESEERITDMKIVGKDGMKSEPIIIGNNHFYKLVTTDFLYFGGDGYQSIVGIPKLNQYSTELNSVIDLIKSLPGAMITGEESFFKYSRINEIGTARVASKYNNKKGSVSNVIYDNTVEINSGILNMLDFKLPNADNDDNPKSFYNFTAKAKSILSPNLKSFESVLNSDSKDLGYVGKDGVFIAGNNKELLVSNSINSEGESLSQISIGKIRSCSFFNKLNDQGQCKIDIAFVTIFALMCLYLVIVIVLIVVLVIVVKSKKGNSNAGEIRDEDEDEKKNNLLPQDQL</sequence>
<feature type="domain" description="Calcineurin-like phosphoesterase" evidence="6">
    <location>
        <begin position="134"/>
        <end position="366"/>
    </location>
</feature>
<dbReference type="InterPro" id="IPR008334">
    <property type="entry name" value="5'-Nucleotdase_C"/>
</dbReference>
<dbReference type="PANTHER" id="PTHR11575">
    <property type="entry name" value="5'-NUCLEOTIDASE-RELATED"/>
    <property type="match status" value="1"/>
</dbReference>
<dbReference type="SUPFAM" id="SSF56300">
    <property type="entry name" value="Metallo-dependent phosphatases"/>
    <property type="match status" value="1"/>
</dbReference>
<keyword evidence="4" id="KW-1133">Transmembrane helix</keyword>
<feature type="domain" description="5'-Nucleotidase C-terminal" evidence="7">
    <location>
        <begin position="463"/>
        <end position="612"/>
    </location>
</feature>
<dbReference type="InterPro" id="IPR006179">
    <property type="entry name" value="5_nucleotidase/apyrase"/>
</dbReference>
<dbReference type="PRINTS" id="PR01607">
    <property type="entry name" value="APYRASEFAMLY"/>
</dbReference>
<dbReference type="SUPFAM" id="SSF55816">
    <property type="entry name" value="5'-nucleotidase (syn. UDP-sugar hydrolase), C-terminal domain"/>
    <property type="match status" value="1"/>
</dbReference>
<dbReference type="InterPro" id="IPR004843">
    <property type="entry name" value="Calcineurin-like_PHP"/>
</dbReference>